<feature type="repeat" description="ANK" evidence="2">
    <location>
        <begin position="1017"/>
        <end position="1049"/>
    </location>
</feature>
<dbReference type="SUPFAM" id="SSF48403">
    <property type="entry name" value="Ankyrin repeat"/>
    <property type="match status" value="1"/>
</dbReference>
<dbReference type="Proteomes" id="UP000053328">
    <property type="component" value="Unassembled WGS sequence"/>
</dbReference>
<keyword evidence="1" id="KW-0677">Repeat</keyword>
<dbReference type="AlphaFoldDB" id="A0A0D2BL53"/>
<dbReference type="PRINTS" id="PR01415">
    <property type="entry name" value="ANKYRIN"/>
</dbReference>
<dbReference type="SMART" id="SM00248">
    <property type="entry name" value="ANK"/>
    <property type="match status" value="7"/>
</dbReference>
<accession>A0A0D2BL53</accession>
<dbReference type="Pfam" id="PF12796">
    <property type="entry name" value="Ank_2"/>
    <property type="match status" value="2"/>
</dbReference>
<dbReference type="Pfam" id="PF06985">
    <property type="entry name" value="HET"/>
    <property type="match status" value="1"/>
</dbReference>
<gene>
    <name evidence="5" type="ORF">PV08_09217</name>
</gene>
<dbReference type="Pfam" id="PF24883">
    <property type="entry name" value="NPHP3_N"/>
    <property type="match status" value="1"/>
</dbReference>
<keyword evidence="6" id="KW-1185">Reference proteome</keyword>
<dbReference type="PANTHER" id="PTHR10622">
    <property type="entry name" value="HET DOMAIN-CONTAINING PROTEIN"/>
    <property type="match status" value="1"/>
</dbReference>
<dbReference type="OrthoDB" id="194358at2759"/>
<evidence type="ECO:0000256" key="1">
    <source>
        <dbReference type="ARBA" id="ARBA00022737"/>
    </source>
</evidence>
<dbReference type="GeneID" id="27336300"/>
<dbReference type="Gene3D" id="3.40.50.300">
    <property type="entry name" value="P-loop containing nucleotide triphosphate hydrolases"/>
    <property type="match status" value="1"/>
</dbReference>
<dbReference type="STRING" id="91928.A0A0D2BL53"/>
<feature type="domain" description="Heterokaryon incompatibility" evidence="3">
    <location>
        <begin position="24"/>
        <end position="113"/>
    </location>
</feature>
<feature type="domain" description="Nephrocystin 3-like N-terminal" evidence="4">
    <location>
        <begin position="309"/>
        <end position="484"/>
    </location>
</feature>
<dbReference type="InterPro" id="IPR056884">
    <property type="entry name" value="NPHP3-like_N"/>
</dbReference>
<feature type="repeat" description="ANK" evidence="2">
    <location>
        <begin position="984"/>
        <end position="1016"/>
    </location>
</feature>
<dbReference type="Pfam" id="PF13637">
    <property type="entry name" value="Ank_4"/>
    <property type="match status" value="1"/>
</dbReference>
<evidence type="ECO:0000259" key="4">
    <source>
        <dbReference type="Pfam" id="PF24883"/>
    </source>
</evidence>
<evidence type="ECO:0000313" key="6">
    <source>
        <dbReference type="Proteomes" id="UP000053328"/>
    </source>
</evidence>
<dbReference type="Gene3D" id="1.25.40.20">
    <property type="entry name" value="Ankyrin repeat-containing domain"/>
    <property type="match status" value="1"/>
</dbReference>
<reference evidence="5 6" key="1">
    <citation type="submission" date="2015-01" db="EMBL/GenBank/DDBJ databases">
        <title>The Genome Sequence of Exophiala spinifera CBS89968.</title>
        <authorList>
            <consortium name="The Broad Institute Genomics Platform"/>
            <person name="Cuomo C."/>
            <person name="de Hoog S."/>
            <person name="Gorbushina A."/>
            <person name="Stielow B."/>
            <person name="Teixiera M."/>
            <person name="Abouelleil A."/>
            <person name="Chapman S.B."/>
            <person name="Priest M."/>
            <person name="Young S.K."/>
            <person name="Wortman J."/>
            <person name="Nusbaum C."/>
            <person name="Birren B."/>
        </authorList>
    </citation>
    <scope>NUCLEOTIDE SEQUENCE [LARGE SCALE GENOMIC DNA]</scope>
    <source>
        <strain evidence="5 6">CBS 89968</strain>
    </source>
</reference>
<dbReference type="VEuPathDB" id="FungiDB:PV08_09217"/>
<feature type="repeat" description="ANK" evidence="2">
    <location>
        <begin position="1083"/>
        <end position="1115"/>
    </location>
</feature>
<keyword evidence="2" id="KW-0040">ANK repeat</keyword>
<dbReference type="PANTHER" id="PTHR10622:SF10">
    <property type="entry name" value="HET DOMAIN-CONTAINING PROTEIN"/>
    <property type="match status" value="1"/>
</dbReference>
<feature type="repeat" description="ANK" evidence="2">
    <location>
        <begin position="1116"/>
        <end position="1148"/>
    </location>
</feature>
<dbReference type="PROSITE" id="PS50088">
    <property type="entry name" value="ANK_REPEAT"/>
    <property type="match status" value="6"/>
</dbReference>
<dbReference type="SUPFAM" id="SSF52540">
    <property type="entry name" value="P-loop containing nucleoside triphosphate hydrolases"/>
    <property type="match status" value="1"/>
</dbReference>
<dbReference type="InterPro" id="IPR010730">
    <property type="entry name" value="HET"/>
</dbReference>
<evidence type="ECO:0000313" key="5">
    <source>
        <dbReference type="EMBL" id="KIW11944.1"/>
    </source>
</evidence>
<dbReference type="RefSeq" id="XP_016232160.1">
    <property type="nucleotide sequence ID" value="XM_016383537.1"/>
</dbReference>
<feature type="repeat" description="ANK" evidence="2">
    <location>
        <begin position="1050"/>
        <end position="1082"/>
    </location>
</feature>
<dbReference type="InterPro" id="IPR002110">
    <property type="entry name" value="Ankyrin_rpt"/>
</dbReference>
<dbReference type="InterPro" id="IPR036770">
    <property type="entry name" value="Ankyrin_rpt-contain_sf"/>
</dbReference>
<sequence length="1150" mass="129859">MHLLKFDPGGLSLTKDLIDNVPGYAILSHTWGADDDEVTFNDLKGKSCKSKAGYRKIQFCAEQAQKDGLEYFWVDTCCIDKTNLVELSEAIVSMFRWYANAERCYVFLSDISAGKRDYTGSTRVWESAFRKSRWFTRGWTLQELLAPRRVEFYSREGVYLGDKATLEQVIHEVTGIPGAALRQNSLADFSPEERMRWSFRRETKRVEDKAYCLLGIFNVSMPPVYGEGDRAFDRLKDAIARDIRRQLEGIGQSFVASNSSNLVVRGYESTSTPAEEAALLDRRKTMLASLGFEQMDSRRSTIKTAYSSTCKWLLKHRAYLDWIDPEQIYQHRGCLWINGKPGAGKSTLVKFALACAERARRENEILLSFFFNARGDELEKSTVGMYRALLFQLLTKMTDTELQGLDDVGNLTDQRGSPLWTVETLCRLLSAAVTRLGHRRLKCFIDALDECDEEQVQEMIFYFEELGQTALEHGTQLSICFASRHYPTIDIRGGRQLTLEDEDGHAEDLEKYVQSHLRAGKGKVIEEVRTQIREKANGVFLWAVLVIPILNEEFRRGRIFAVKKKIQEVPTRLGELFKDILTKDCVNMNDLLLCLQWILFAKRPLRREEFYFAMMADLAPDSEYMTTWNPEDITADDMNRFVLNSSKGLAELTRSKTPTVQFIHESVRDFLIKDNGLSELWPDLSGSSSFEGESHQRLKGCCLNYMRIDVTTYIGDICDSLPKAFTEQAALLRQSAAEHFPFLEYAVRNVLHHANKAQATGVDQSDFVHTFQLAKWVWIDNLFERHEVRRHTPNMSFLYLLAENNLASLIRIHPSNPSCFDVEGERYGPPIFAALASGSDEAVRVLLEVHADTQPTTSPFHNLYQQFCRYGNKQINLALNFTFPQRKGPLTFLAEHGDDILLALYASAMTNIESTGTDRRTALSWMAGRGNEAGVKLLLKKRAKIESKDRFGVTPLSHAARNGHETIVKLLLEKGAEIESKSNSGQTALSWAAMNKHETIVKLLLEKGADIESKDGSGTTALSWAAMKGHETIVKLLLEKGADIESKDGSGTTSLSWAAMKGYKTTVKLLLETGTDIESKDRSGRTPLFHAAMNGHETILKLLLEKGAEVDLKDICGRTPLSWAAARGHERIVKLLLDKGAELEPEDPGD</sequence>
<proteinExistence type="predicted"/>
<dbReference type="PROSITE" id="PS50297">
    <property type="entry name" value="ANK_REP_REGION"/>
    <property type="match status" value="6"/>
</dbReference>
<evidence type="ECO:0000256" key="2">
    <source>
        <dbReference type="PROSITE-ProRule" id="PRU00023"/>
    </source>
</evidence>
<dbReference type="EMBL" id="KN847498">
    <property type="protein sequence ID" value="KIW11944.1"/>
    <property type="molecule type" value="Genomic_DNA"/>
</dbReference>
<dbReference type="HOGENOM" id="CLU_000288_34_14_1"/>
<protein>
    <submittedName>
        <fullName evidence="5">Uncharacterized protein</fullName>
    </submittedName>
</protein>
<organism evidence="5 6">
    <name type="scientific">Exophiala spinifera</name>
    <dbReference type="NCBI Taxonomy" id="91928"/>
    <lineage>
        <taxon>Eukaryota</taxon>
        <taxon>Fungi</taxon>
        <taxon>Dikarya</taxon>
        <taxon>Ascomycota</taxon>
        <taxon>Pezizomycotina</taxon>
        <taxon>Eurotiomycetes</taxon>
        <taxon>Chaetothyriomycetidae</taxon>
        <taxon>Chaetothyriales</taxon>
        <taxon>Herpotrichiellaceae</taxon>
        <taxon>Exophiala</taxon>
    </lineage>
</organism>
<dbReference type="InterPro" id="IPR027417">
    <property type="entry name" value="P-loop_NTPase"/>
</dbReference>
<name>A0A0D2BL53_9EURO</name>
<feature type="repeat" description="ANK" evidence="2">
    <location>
        <begin position="951"/>
        <end position="983"/>
    </location>
</feature>
<evidence type="ECO:0000259" key="3">
    <source>
        <dbReference type="Pfam" id="PF06985"/>
    </source>
</evidence>